<dbReference type="InterPro" id="IPR050724">
    <property type="entry name" value="Glu_Leu_Phe_Val_DH"/>
</dbReference>
<dbReference type="PANTHER" id="PTHR43571:SF1">
    <property type="entry name" value="NADP-SPECIFIC GLUTAMATE DEHYDROGENASE 1-RELATED"/>
    <property type="match status" value="1"/>
</dbReference>
<evidence type="ECO:0000256" key="1">
    <source>
        <dbReference type="ARBA" id="ARBA00006382"/>
    </source>
</evidence>
<sequence>SNISKRVLDALCHPKMTLSADIEIKKDDGQFEFFSAYRCHYIGPTKGGIRFHPSVNEDEVKALAFWITIKCAGIGLPLGGGKEG</sequence>
<dbReference type="PANTHER" id="PTHR43571">
    <property type="entry name" value="NADP-SPECIFIC GLUTAMATE DEHYDROGENASE 1-RELATED"/>
    <property type="match status" value="1"/>
</dbReference>
<evidence type="ECO:0000313" key="5">
    <source>
        <dbReference type="Proteomes" id="UP000243053"/>
    </source>
</evidence>
<feature type="non-terminal residue" evidence="4">
    <location>
        <position position="1"/>
    </location>
</feature>
<proteinExistence type="inferred from homology"/>
<dbReference type="InterPro" id="IPR006097">
    <property type="entry name" value="Glu/Leu/Phe/Val/Trp_DH_dimer"/>
</dbReference>
<dbReference type="GO" id="GO:0004354">
    <property type="term" value="F:glutamate dehydrogenase (NADP+) activity"/>
    <property type="evidence" value="ECO:0007669"/>
    <property type="project" value="TreeGrafter"/>
</dbReference>
<accession>A0A1Y5E6A0</accession>
<evidence type="ECO:0000313" key="4">
    <source>
        <dbReference type="EMBL" id="OUR77919.1"/>
    </source>
</evidence>
<evidence type="ECO:0000259" key="3">
    <source>
        <dbReference type="Pfam" id="PF02812"/>
    </source>
</evidence>
<comment type="caution">
    <text evidence="4">The sequence shown here is derived from an EMBL/GenBank/DDBJ whole genome shotgun (WGS) entry which is preliminary data.</text>
</comment>
<protein>
    <submittedName>
        <fullName evidence="4">Glutamate dehydrogenase</fullName>
    </submittedName>
</protein>
<comment type="similarity">
    <text evidence="1">Belongs to the Glu/Leu/Phe/Val dehydrogenases family.</text>
</comment>
<feature type="domain" description="Glutamate/phenylalanine/leucine/valine/L-tryptophan dehydrogenase dimerisation" evidence="3">
    <location>
        <begin position="14"/>
        <end position="83"/>
    </location>
</feature>
<dbReference type="GO" id="GO:0006537">
    <property type="term" value="P:glutamate biosynthetic process"/>
    <property type="evidence" value="ECO:0007669"/>
    <property type="project" value="TreeGrafter"/>
</dbReference>
<reference evidence="5" key="1">
    <citation type="journal article" date="2017" name="Proc. Natl. Acad. Sci. U.S.A.">
        <title>Simulation of Deepwater Horizon oil plume reveals substrate specialization within a complex community of hydrocarbon degraders.</title>
        <authorList>
            <person name="Hu P."/>
            <person name="Dubinsky E.A."/>
            <person name="Probst A.J."/>
            <person name="Wang J."/>
            <person name="Sieber C.M.K."/>
            <person name="Tom L.M."/>
            <person name="Gardinali P."/>
            <person name="Banfield J.F."/>
            <person name="Atlas R.M."/>
            <person name="Andersen G.L."/>
        </authorList>
    </citation>
    <scope>NUCLEOTIDE SEQUENCE [LARGE SCALE GENOMIC DNA]</scope>
</reference>
<dbReference type="Pfam" id="PF02812">
    <property type="entry name" value="ELFV_dehydrog_N"/>
    <property type="match status" value="1"/>
</dbReference>
<dbReference type="Proteomes" id="UP000243053">
    <property type="component" value="Unassembled WGS sequence"/>
</dbReference>
<name>A0A1Y5E6A0_COLPS</name>
<evidence type="ECO:0000256" key="2">
    <source>
        <dbReference type="ARBA" id="ARBA00023002"/>
    </source>
</evidence>
<dbReference type="EMBL" id="MAAF01000084">
    <property type="protein sequence ID" value="OUR77919.1"/>
    <property type="molecule type" value="Genomic_DNA"/>
</dbReference>
<dbReference type="SUPFAM" id="SSF53223">
    <property type="entry name" value="Aminoacid dehydrogenase-like, N-terminal domain"/>
    <property type="match status" value="1"/>
</dbReference>
<keyword evidence="2" id="KW-0560">Oxidoreductase</keyword>
<gene>
    <name evidence="4" type="ORF">A9Q75_14455</name>
</gene>
<dbReference type="AlphaFoldDB" id="A0A1Y5E6A0"/>
<dbReference type="InterPro" id="IPR046346">
    <property type="entry name" value="Aminoacid_DH-like_N_sf"/>
</dbReference>
<organism evidence="4 5">
    <name type="scientific">Colwellia psychrerythraea</name>
    <name type="common">Vibrio psychroerythus</name>
    <dbReference type="NCBI Taxonomy" id="28229"/>
    <lineage>
        <taxon>Bacteria</taxon>
        <taxon>Pseudomonadati</taxon>
        <taxon>Pseudomonadota</taxon>
        <taxon>Gammaproteobacteria</taxon>
        <taxon>Alteromonadales</taxon>
        <taxon>Colwelliaceae</taxon>
        <taxon>Colwellia</taxon>
    </lineage>
</organism>
<dbReference type="GO" id="GO:0005829">
    <property type="term" value="C:cytosol"/>
    <property type="evidence" value="ECO:0007669"/>
    <property type="project" value="TreeGrafter"/>
</dbReference>
<dbReference type="Gene3D" id="3.40.50.10860">
    <property type="entry name" value="Leucine Dehydrogenase, chain A, domain 1"/>
    <property type="match status" value="1"/>
</dbReference>